<reference evidence="2 3" key="1">
    <citation type="submission" date="2017-11" db="EMBL/GenBank/DDBJ databases">
        <title>Draft genome sequence of magnetotactic bacterium Magnetospirillum kuznetsovii LBB-42.</title>
        <authorList>
            <person name="Grouzdev D.S."/>
            <person name="Rysina M.S."/>
            <person name="Baslerov R.V."/>
            <person name="Koziaeva V."/>
        </authorList>
    </citation>
    <scope>NUCLEOTIDE SEQUENCE [LARGE SCALE GENOMIC DNA]</scope>
    <source>
        <strain evidence="2 3">LBB-42</strain>
    </source>
</reference>
<evidence type="ECO:0000313" key="2">
    <source>
        <dbReference type="EMBL" id="RAU23193.1"/>
    </source>
</evidence>
<accession>A0A364P1K7</accession>
<dbReference type="AlphaFoldDB" id="A0A364P1K7"/>
<dbReference type="PANTHER" id="PTHR35399">
    <property type="entry name" value="SLR8030 PROTEIN"/>
    <property type="match status" value="1"/>
</dbReference>
<dbReference type="Proteomes" id="UP000251075">
    <property type="component" value="Unassembled WGS sequence"/>
</dbReference>
<keyword evidence="1" id="KW-0732">Signal</keyword>
<evidence type="ECO:0000313" key="3">
    <source>
        <dbReference type="Proteomes" id="UP000251075"/>
    </source>
</evidence>
<feature type="signal peptide" evidence="1">
    <location>
        <begin position="1"/>
        <end position="25"/>
    </location>
</feature>
<protein>
    <submittedName>
        <fullName evidence="2">Alkaline phosphatase</fullName>
    </submittedName>
</protein>
<sequence>MTVMSRTLLAAAVMGTVAFAGVAPAAEPLKVAKVEFTATPVPVTDVDMAVGHSKSSAILTLTDGTTRTIPFAPDVIWNSGQRIGGRQVGVVVDKFGKPMPRSAPDKKGLVAKGPFVSPGQDANSLLVGPDGKLRLVTHLEYVAEAPNVEEGRPLVNTYGLLPAMMHVTELAQDPKTGTLTAIKVANVDAGAVGGIWIPCNGSTTPWMTHLGSEEYEPNARYYETRPLEPMNLYLGTSGKLSSQGGANPYAYGHPVEVSIGKDGKAKAVKHYAMGRIALEMFEIMPDKRTAYAGDDGRDTMMLMFVADRAADLTAGTLYGAKWEQTSAADGGAATLSWIRLGHATEAEIAKLIARHIKFSDIFEVAAAPAEGFTPVFVYPGYDVEGGKQTLEYLKVKPGMEKAAAFLETRRYAAMQGATTEFTKMEGIALDPQGKTLFTAMSYMEQGMLEGKNDKRPNDHVRLAGDPADLVCGAVYATRLAGGARDTGGAAIASDWVGTSVKALVTGAKKPKDQTAYGALDKCDTDKVANPDNLSFSPAMRTLFIGEDSGNHLNNFVWAYGVDDGKLARIFSAPAGAENTGLRIVENAKGFAYLLGNIQHPGAEEDLSSYPAEIRAKFRTMVDKRGTTGVLAILPAMTR</sequence>
<proteinExistence type="predicted"/>
<organism evidence="2 3">
    <name type="scientific">Paramagnetospirillum kuznetsovii</name>
    <dbReference type="NCBI Taxonomy" id="2053833"/>
    <lineage>
        <taxon>Bacteria</taxon>
        <taxon>Pseudomonadati</taxon>
        <taxon>Pseudomonadota</taxon>
        <taxon>Alphaproteobacteria</taxon>
        <taxon>Rhodospirillales</taxon>
        <taxon>Magnetospirillaceae</taxon>
        <taxon>Paramagnetospirillum</taxon>
    </lineage>
</organism>
<comment type="caution">
    <text evidence="2">The sequence shown here is derived from an EMBL/GenBank/DDBJ whole genome shotgun (WGS) entry which is preliminary data.</text>
</comment>
<name>A0A364P1K7_9PROT</name>
<dbReference type="PANTHER" id="PTHR35399:SF2">
    <property type="entry name" value="DUF839 DOMAIN-CONTAINING PROTEIN"/>
    <property type="match status" value="1"/>
</dbReference>
<dbReference type="EMBL" id="PGTO01000002">
    <property type="protein sequence ID" value="RAU23193.1"/>
    <property type="molecule type" value="Genomic_DNA"/>
</dbReference>
<feature type="chain" id="PRO_5016611339" evidence="1">
    <location>
        <begin position="26"/>
        <end position="638"/>
    </location>
</feature>
<keyword evidence="3" id="KW-1185">Reference proteome</keyword>
<dbReference type="OrthoDB" id="9801383at2"/>
<dbReference type="Pfam" id="PF05787">
    <property type="entry name" value="PhoX"/>
    <property type="match status" value="1"/>
</dbReference>
<dbReference type="InterPro" id="IPR008557">
    <property type="entry name" value="PhoX"/>
</dbReference>
<gene>
    <name evidence="2" type="ORF">CU669_03270</name>
</gene>
<evidence type="ECO:0000256" key="1">
    <source>
        <dbReference type="SAM" id="SignalP"/>
    </source>
</evidence>